<sequence length="93" mass="10638">FIMYSWSIAFLIGIIAHTLYIICDFNSTYLPLHYDDPPYRLMILGLHGFSHVLSSTQEFLFAVDRAVASSYPLRYHDDTMSVKALFLGETLSV</sequence>
<keyword evidence="1" id="KW-0812">Transmembrane</keyword>
<keyword evidence="1" id="KW-0472">Membrane</keyword>
<dbReference type="Proteomes" id="UP001328107">
    <property type="component" value="Unassembled WGS sequence"/>
</dbReference>
<protein>
    <recommendedName>
        <fullName evidence="4">G protein-coupled receptor</fullName>
    </recommendedName>
</protein>
<dbReference type="AlphaFoldDB" id="A0AAN5CMP9"/>
<proteinExistence type="predicted"/>
<evidence type="ECO:0000313" key="2">
    <source>
        <dbReference type="EMBL" id="GMR47261.1"/>
    </source>
</evidence>
<feature type="non-terminal residue" evidence="2">
    <location>
        <position position="93"/>
    </location>
</feature>
<keyword evidence="3" id="KW-1185">Reference proteome</keyword>
<comment type="caution">
    <text evidence="2">The sequence shown here is derived from an EMBL/GenBank/DDBJ whole genome shotgun (WGS) entry which is preliminary data.</text>
</comment>
<feature type="non-terminal residue" evidence="2">
    <location>
        <position position="1"/>
    </location>
</feature>
<organism evidence="2 3">
    <name type="scientific">Pristionchus mayeri</name>
    <dbReference type="NCBI Taxonomy" id="1317129"/>
    <lineage>
        <taxon>Eukaryota</taxon>
        <taxon>Metazoa</taxon>
        <taxon>Ecdysozoa</taxon>
        <taxon>Nematoda</taxon>
        <taxon>Chromadorea</taxon>
        <taxon>Rhabditida</taxon>
        <taxon>Rhabditina</taxon>
        <taxon>Diplogasteromorpha</taxon>
        <taxon>Diplogasteroidea</taxon>
        <taxon>Neodiplogasteridae</taxon>
        <taxon>Pristionchus</taxon>
    </lineage>
</organism>
<dbReference type="EMBL" id="BTRK01000004">
    <property type="protein sequence ID" value="GMR47261.1"/>
    <property type="molecule type" value="Genomic_DNA"/>
</dbReference>
<evidence type="ECO:0000313" key="3">
    <source>
        <dbReference type="Proteomes" id="UP001328107"/>
    </source>
</evidence>
<reference evidence="3" key="1">
    <citation type="submission" date="2022-10" db="EMBL/GenBank/DDBJ databases">
        <title>Genome assembly of Pristionchus species.</title>
        <authorList>
            <person name="Yoshida K."/>
            <person name="Sommer R.J."/>
        </authorList>
    </citation>
    <scope>NUCLEOTIDE SEQUENCE [LARGE SCALE GENOMIC DNA]</scope>
    <source>
        <strain evidence="3">RS5460</strain>
    </source>
</reference>
<name>A0AAN5CMP9_9BILA</name>
<gene>
    <name evidence="2" type="ORF">PMAYCL1PPCAC_17456</name>
</gene>
<accession>A0AAN5CMP9</accession>
<evidence type="ECO:0000256" key="1">
    <source>
        <dbReference type="SAM" id="Phobius"/>
    </source>
</evidence>
<keyword evidence="1" id="KW-1133">Transmembrane helix</keyword>
<evidence type="ECO:0008006" key="4">
    <source>
        <dbReference type="Google" id="ProtNLM"/>
    </source>
</evidence>
<feature type="transmembrane region" description="Helical" evidence="1">
    <location>
        <begin position="6"/>
        <end position="23"/>
    </location>
</feature>